<keyword evidence="2" id="KW-0472">Membrane</keyword>
<sequence length="238" mass="26021">MMAALTEWLKQIIAVILLASLVDLLLPNQTMQRYIRLIAGLFILLALVGPMLSWIKSDFGTKLAADLEAVRQRPENAAEQLAQIEEDASKLRMSREEQAASLASAGLAAQIKETVEKEAGAGVRDVQVQTETDAEGVARVQAVSIVLRDAAGDKSDSESDREETAPIREVEPVVIDLDSIGKEDDSQEKELPAMSEEETEEEKQLKRRIASLVSARYGMGTEQIDVELENGGTEQTKS</sequence>
<keyword evidence="2" id="KW-0812">Transmembrane</keyword>
<comment type="caution">
    <text evidence="3">The sequence shown here is derived from an EMBL/GenBank/DDBJ whole genome shotgun (WGS) entry which is preliminary data.</text>
</comment>
<reference evidence="3 4" key="1">
    <citation type="submission" date="2020-08" db="EMBL/GenBank/DDBJ databases">
        <title>Cohnella phylogeny.</title>
        <authorList>
            <person name="Dunlap C."/>
        </authorList>
    </citation>
    <scope>NUCLEOTIDE SEQUENCE [LARGE SCALE GENOMIC DNA]</scope>
    <source>
        <strain evidence="3 4">DSM 25241</strain>
    </source>
</reference>
<organism evidence="3 4">
    <name type="scientific">Cohnella thailandensis</name>
    <dbReference type="NCBI Taxonomy" id="557557"/>
    <lineage>
        <taxon>Bacteria</taxon>
        <taxon>Bacillati</taxon>
        <taxon>Bacillota</taxon>
        <taxon>Bacilli</taxon>
        <taxon>Bacillales</taxon>
        <taxon>Paenibacillaceae</taxon>
        <taxon>Cohnella</taxon>
    </lineage>
</organism>
<feature type="transmembrane region" description="Helical" evidence="2">
    <location>
        <begin position="34"/>
        <end position="55"/>
    </location>
</feature>
<dbReference type="Proteomes" id="UP000535838">
    <property type="component" value="Unassembled WGS sequence"/>
</dbReference>
<accession>A0A841T357</accession>
<feature type="transmembrane region" description="Helical" evidence="2">
    <location>
        <begin position="12"/>
        <end position="28"/>
    </location>
</feature>
<feature type="compositionally biased region" description="Basic and acidic residues" evidence="1">
    <location>
        <begin position="150"/>
        <end position="171"/>
    </location>
</feature>
<proteinExistence type="predicted"/>
<dbReference type="InterPro" id="IPR014245">
    <property type="entry name" value="Spore_III_AF"/>
</dbReference>
<evidence type="ECO:0000256" key="2">
    <source>
        <dbReference type="SAM" id="Phobius"/>
    </source>
</evidence>
<feature type="region of interest" description="Disordered" evidence="1">
    <location>
        <begin position="150"/>
        <end position="206"/>
    </location>
</feature>
<protein>
    <submittedName>
        <fullName evidence="3">Stage III sporulation protein AF</fullName>
    </submittedName>
</protein>
<evidence type="ECO:0000313" key="4">
    <source>
        <dbReference type="Proteomes" id="UP000535838"/>
    </source>
</evidence>
<dbReference type="RefSeq" id="WP_185120753.1">
    <property type="nucleotide sequence ID" value="NZ_JACJVQ010000013.1"/>
</dbReference>
<dbReference type="AlphaFoldDB" id="A0A841T357"/>
<gene>
    <name evidence="3" type="primary">spoIIIAF</name>
    <name evidence="3" type="ORF">H7B67_15535</name>
</gene>
<evidence type="ECO:0000313" key="3">
    <source>
        <dbReference type="EMBL" id="MBB6635531.1"/>
    </source>
</evidence>
<keyword evidence="4" id="KW-1185">Reference proteome</keyword>
<keyword evidence="2" id="KW-1133">Transmembrane helix</keyword>
<dbReference type="Pfam" id="PF09581">
    <property type="entry name" value="Spore_III_AF"/>
    <property type="match status" value="1"/>
</dbReference>
<evidence type="ECO:0000256" key="1">
    <source>
        <dbReference type="SAM" id="MobiDB-lite"/>
    </source>
</evidence>
<name>A0A841T357_9BACL</name>
<dbReference type="EMBL" id="JACJVQ010000013">
    <property type="protein sequence ID" value="MBB6635531.1"/>
    <property type="molecule type" value="Genomic_DNA"/>
</dbReference>
<dbReference type="NCBIfam" id="TIGR02896">
    <property type="entry name" value="spore_III_AF"/>
    <property type="match status" value="1"/>
</dbReference>
<feature type="compositionally biased region" description="Basic and acidic residues" evidence="1">
    <location>
        <begin position="179"/>
        <end position="191"/>
    </location>
</feature>